<dbReference type="InterPro" id="IPR017911">
    <property type="entry name" value="MacB-like_ATP-bd"/>
</dbReference>
<keyword evidence="5" id="KW-0547">Nucleotide-binding</keyword>
<evidence type="ECO:0000256" key="2">
    <source>
        <dbReference type="ARBA" id="ARBA00022448"/>
    </source>
</evidence>
<dbReference type="Pfam" id="PF02687">
    <property type="entry name" value="FtsX"/>
    <property type="match status" value="1"/>
</dbReference>
<dbReference type="STRING" id="1121306.SAMN02745196_00031"/>
<dbReference type="GO" id="GO:0016887">
    <property type="term" value="F:ATP hydrolysis activity"/>
    <property type="evidence" value="ECO:0007669"/>
    <property type="project" value="InterPro"/>
</dbReference>
<dbReference type="Gene3D" id="3.40.50.300">
    <property type="entry name" value="P-loop containing nucleotide triphosphate hydrolases"/>
    <property type="match status" value="1"/>
</dbReference>
<dbReference type="RefSeq" id="WP_072828746.1">
    <property type="nucleotide sequence ID" value="NZ_FQXP01000003.1"/>
</dbReference>
<evidence type="ECO:0000256" key="1">
    <source>
        <dbReference type="ARBA" id="ARBA00004429"/>
    </source>
</evidence>
<feature type="transmembrane region" description="Helical" evidence="10">
    <location>
        <begin position="842"/>
        <end position="867"/>
    </location>
</feature>
<reference evidence="12 13" key="1">
    <citation type="submission" date="2016-11" db="EMBL/GenBank/DDBJ databases">
        <authorList>
            <person name="Jaros S."/>
            <person name="Januszkiewicz K."/>
            <person name="Wedrychowicz H."/>
        </authorList>
    </citation>
    <scope>NUCLEOTIDE SEQUENCE [LARGE SCALE GENOMIC DNA]</scope>
    <source>
        <strain evidence="12 13">DSM 3089</strain>
    </source>
</reference>
<sequence length="919" mass="100287">MLQIEKISKKYITGDLEQTALDEVSLNLRDNEFVAILGPSGSGKTTLLNVIGGLDRYDSGDLIINGISTKKYKDRDWDSYRNHTVGFVFQSYNLIPHQSVLANVELALTISGISKVDRKRRATEALEKVGLGKHLHKKPNQMSGGQMQRVAIARALVNDPKILLADEPTGALDSETSVQVMDLLKEVAKDRLVVMVTHNPELAEEYANRIVKVKDGHILDDSNPFQLDSESMTPPKHETMGKASMSLLTSLSLSFNNLKTKKGRTFLTAFAGSIGIIGIALILSLSNGVNTYIDDIQKDTMTSYPISIEAESIDLSSIMASGGPGAMHNKELNHNLDEVYSNGSTLEMASTMTSSFTKNNLTEFKKFLDNPNSEINKYIGENGIIYSYNTKFGVYTKDPNGTLVNTDGSTLSDTKDSNTTMNNGMPPMPPMGPMSMMPGMSSSSNNFEELLPGKDGVLASPAITDSYDVIYGDWPNAYDEVILVLDKNNEIATNTLYQLGILPSSEYKEIMNKIENGEAIKIENKSWKYEDICNKEFYMIPDSDTYVKNSNGTFKSIKEDTTEMDNLLNNAVKLKVTGVVRPKEDAKNASISSAIGYTKALTDYLINYANESEIVKAQKDSPTINVLSGLEFSPNSDEDKVKDAKKYLENLGVSDKAKFFKNITSSMQPTGGSSRPGAPSISTMSEAQLAGMLDEYLKSPDNDTLLKIYDAYISTGTYDENMSDFGAVSLDAPSSINIYTDSFENKENISNAIKDYNANVSKEDQINYTDYIGLLLSSVTTIINVISYVLIAFVAVSLVVSSIMIGIITFISVMKRTKEIGILRAIGASKHNISQVFNAETLIIGLCSGVLGVVITLLLLIPINSIIHAVLGNDTVNASLPFVGAIILIILSVILTLIGGFIPSKKAAKKDPVIALRTE</sequence>
<feature type="domain" description="ABC transporter" evidence="11">
    <location>
        <begin position="2"/>
        <end position="240"/>
    </location>
</feature>
<evidence type="ECO:0000256" key="8">
    <source>
        <dbReference type="ARBA" id="ARBA00023136"/>
    </source>
</evidence>
<dbReference type="Pfam" id="PF00005">
    <property type="entry name" value="ABC_tran"/>
    <property type="match status" value="1"/>
</dbReference>
<dbReference type="GO" id="GO:0022857">
    <property type="term" value="F:transmembrane transporter activity"/>
    <property type="evidence" value="ECO:0007669"/>
    <property type="project" value="UniProtKB-ARBA"/>
</dbReference>
<dbReference type="PROSITE" id="PS50893">
    <property type="entry name" value="ABC_TRANSPORTER_2"/>
    <property type="match status" value="1"/>
</dbReference>
<keyword evidence="3" id="KW-1003">Cell membrane</keyword>
<evidence type="ECO:0000256" key="4">
    <source>
        <dbReference type="ARBA" id="ARBA00022692"/>
    </source>
</evidence>
<name>A0A1M5S5G0_9CLOT</name>
<keyword evidence="8 10" id="KW-0472">Membrane</keyword>
<dbReference type="InterPro" id="IPR027417">
    <property type="entry name" value="P-loop_NTPase"/>
</dbReference>
<protein>
    <submittedName>
        <fullName evidence="12">Putative ABC transport system permease protein</fullName>
    </submittedName>
</protein>
<dbReference type="PANTHER" id="PTHR42798:SF6">
    <property type="entry name" value="CELL DIVISION ATP-BINDING PROTEIN FTSE"/>
    <property type="match status" value="1"/>
</dbReference>
<evidence type="ECO:0000313" key="12">
    <source>
        <dbReference type="EMBL" id="SHH33203.1"/>
    </source>
</evidence>
<gene>
    <name evidence="12" type="ORF">SAMN02745196_00031</name>
</gene>
<dbReference type="GO" id="GO:0005886">
    <property type="term" value="C:plasma membrane"/>
    <property type="evidence" value="ECO:0007669"/>
    <property type="project" value="UniProtKB-SubCell"/>
</dbReference>
<evidence type="ECO:0000256" key="6">
    <source>
        <dbReference type="ARBA" id="ARBA00022840"/>
    </source>
</evidence>
<dbReference type="PANTHER" id="PTHR42798">
    <property type="entry name" value="LIPOPROTEIN-RELEASING SYSTEM ATP-BINDING PROTEIN LOLD"/>
    <property type="match status" value="1"/>
</dbReference>
<evidence type="ECO:0000256" key="10">
    <source>
        <dbReference type="SAM" id="Phobius"/>
    </source>
</evidence>
<evidence type="ECO:0000256" key="3">
    <source>
        <dbReference type="ARBA" id="ARBA00022475"/>
    </source>
</evidence>
<dbReference type="InterPro" id="IPR017871">
    <property type="entry name" value="ABC_transporter-like_CS"/>
</dbReference>
<evidence type="ECO:0000259" key="11">
    <source>
        <dbReference type="PROSITE" id="PS50893"/>
    </source>
</evidence>
<keyword evidence="13" id="KW-1185">Reference proteome</keyword>
<dbReference type="GO" id="GO:0098796">
    <property type="term" value="C:membrane protein complex"/>
    <property type="evidence" value="ECO:0007669"/>
    <property type="project" value="UniProtKB-ARBA"/>
</dbReference>
<evidence type="ECO:0000256" key="9">
    <source>
        <dbReference type="ARBA" id="ARBA00038388"/>
    </source>
</evidence>
<dbReference type="SUPFAM" id="SSF52540">
    <property type="entry name" value="P-loop containing nucleoside triphosphate hydrolases"/>
    <property type="match status" value="1"/>
</dbReference>
<dbReference type="InterPro" id="IPR003838">
    <property type="entry name" value="ABC3_permease_C"/>
</dbReference>
<dbReference type="OrthoDB" id="2079174at2"/>
<feature type="transmembrane region" description="Helical" evidence="10">
    <location>
        <begin position="879"/>
        <end position="902"/>
    </location>
</feature>
<evidence type="ECO:0000256" key="7">
    <source>
        <dbReference type="ARBA" id="ARBA00022989"/>
    </source>
</evidence>
<feature type="transmembrane region" description="Helical" evidence="10">
    <location>
        <begin position="785"/>
        <end position="814"/>
    </location>
</feature>
<keyword evidence="2" id="KW-0813">Transport</keyword>
<keyword evidence="4 10" id="KW-0812">Transmembrane</keyword>
<dbReference type="InterPro" id="IPR003439">
    <property type="entry name" value="ABC_transporter-like_ATP-bd"/>
</dbReference>
<dbReference type="EMBL" id="FQXP01000003">
    <property type="protein sequence ID" value="SHH33203.1"/>
    <property type="molecule type" value="Genomic_DNA"/>
</dbReference>
<organism evidence="12 13">
    <name type="scientific">Clostridium collagenovorans DSM 3089</name>
    <dbReference type="NCBI Taxonomy" id="1121306"/>
    <lineage>
        <taxon>Bacteria</taxon>
        <taxon>Bacillati</taxon>
        <taxon>Bacillota</taxon>
        <taxon>Clostridia</taxon>
        <taxon>Eubacteriales</taxon>
        <taxon>Clostridiaceae</taxon>
        <taxon>Clostridium</taxon>
    </lineage>
</organism>
<accession>A0A1M5S5G0</accession>
<dbReference type="FunFam" id="3.40.50.300:FF:000032">
    <property type="entry name" value="Export ABC transporter ATP-binding protein"/>
    <property type="match status" value="1"/>
</dbReference>
<evidence type="ECO:0000313" key="13">
    <source>
        <dbReference type="Proteomes" id="UP000184526"/>
    </source>
</evidence>
<keyword evidence="6" id="KW-0067">ATP-binding</keyword>
<dbReference type="AlphaFoldDB" id="A0A1M5S5G0"/>
<dbReference type="SMART" id="SM00382">
    <property type="entry name" value="AAA"/>
    <property type="match status" value="1"/>
</dbReference>
<proteinExistence type="inferred from homology"/>
<dbReference type="CDD" id="cd03255">
    <property type="entry name" value="ABC_MJ0796_LolCDE_FtsE"/>
    <property type="match status" value="1"/>
</dbReference>
<evidence type="ECO:0000256" key="5">
    <source>
        <dbReference type="ARBA" id="ARBA00022741"/>
    </source>
</evidence>
<dbReference type="Proteomes" id="UP000184526">
    <property type="component" value="Unassembled WGS sequence"/>
</dbReference>
<dbReference type="GO" id="GO:0005524">
    <property type="term" value="F:ATP binding"/>
    <property type="evidence" value="ECO:0007669"/>
    <property type="project" value="UniProtKB-KW"/>
</dbReference>
<feature type="transmembrane region" description="Helical" evidence="10">
    <location>
        <begin position="266"/>
        <end position="285"/>
    </location>
</feature>
<dbReference type="PROSITE" id="PS00211">
    <property type="entry name" value="ABC_TRANSPORTER_1"/>
    <property type="match status" value="1"/>
</dbReference>
<dbReference type="InterPro" id="IPR003593">
    <property type="entry name" value="AAA+_ATPase"/>
</dbReference>
<keyword evidence="7 10" id="KW-1133">Transmembrane helix</keyword>
<comment type="similarity">
    <text evidence="9">Belongs to the ABC transporter superfamily. Macrolide exporter (TC 3.A.1.122) family.</text>
</comment>
<comment type="subcellular location">
    <subcellularLocation>
        <location evidence="1">Cell inner membrane</location>
        <topology evidence="1">Multi-pass membrane protein</topology>
    </subcellularLocation>
</comment>